<evidence type="ECO:0000313" key="2">
    <source>
        <dbReference type="Proteomes" id="UP001374535"/>
    </source>
</evidence>
<sequence length="109" mass="12702">MSIHSFIHSRTCFSGLYLPLSYSFIPLSPCLSIYFHSTTNSGLRCCKRISRMKQMNRKEEIQWKGMPAQTTLDCKSLVGLTSKNTFKLWGELFWCQLIVEHHMVLLLKQ</sequence>
<evidence type="ECO:0000313" key="1">
    <source>
        <dbReference type="EMBL" id="WVZ10254.1"/>
    </source>
</evidence>
<dbReference type="AlphaFoldDB" id="A0AAQ3RW95"/>
<dbReference type="EMBL" id="CP144696">
    <property type="protein sequence ID" value="WVZ10254.1"/>
    <property type="molecule type" value="Genomic_DNA"/>
</dbReference>
<protein>
    <submittedName>
        <fullName evidence="1">Uncharacterized protein</fullName>
    </submittedName>
</protein>
<keyword evidence="2" id="KW-1185">Reference proteome</keyword>
<gene>
    <name evidence="1" type="ORF">V8G54_014784</name>
</gene>
<organism evidence="1 2">
    <name type="scientific">Vigna mungo</name>
    <name type="common">Black gram</name>
    <name type="synonym">Phaseolus mungo</name>
    <dbReference type="NCBI Taxonomy" id="3915"/>
    <lineage>
        <taxon>Eukaryota</taxon>
        <taxon>Viridiplantae</taxon>
        <taxon>Streptophyta</taxon>
        <taxon>Embryophyta</taxon>
        <taxon>Tracheophyta</taxon>
        <taxon>Spermatophyta</taxon>
        <taxon>Magnoliopsida</taxon>
        <taxon>eudicotyledons</taxon>
        <taxon>Gunneridae</taxon>
        <taxon>Pentapetalae</taxon>
        <taxon>rosids</taxon>
        <taxon>fabids</taxon>
        <taxon>Fabales</taxon>
        <taxon>Fabaceae</taxon>
        <taxon>Papilionoideae</taxon>
        <taxon>50 kb inversion clade</taxon>
        <taxon>NPAAA clade</taxon>
        <taxon>indigoferoid/millettioid clade</taxon>
        <taxon>Phaseoleae</taxon>
        <taxon>Vigna</taxon>
    </lineage>
</organism>
<dbReference type="Proteomes" id="UP001374535">
    <property type="component" value="Chromosome 5"/>
</dbReference>
<name>A0AAQ3RW95_VIGMU</name>
<accession>A0AAQ3RW95</accession>
<reference evidence="1 2" key="1">
    <citation type="journal article" date="2023" name="Life. Sci Alliance">
        <title>Evolutionary insights into 3D genome organization and epigenetic landscape of Vigna mungo.</title>
        <authorList>
            <person name="Junaid A."/>
            <person name="Singh B."/>
            <person name="Bhatia S."/>
        </authorList>
    </citation>
    <scope>NUCLEOTIDE SEQUENCE [LARGE SCALE GENOMIC DNA]</scope>
    <source>
        <strain evidence="1">Urdbean</strain>
    </source>
</reference>
<proteinExistence type="predicted"/>